<name>A0A8D8BKE2_CULPI</name>
<dbReference type="EMBL" id="HBUE01076223">
    <property type="protein sequence ID" value="CAG6475174.1"/>
    <property type="molecule type" value="Transcribed_RNA"/>
</dbReference>
<dbReference type="EMBL" id="HBUE01076224">
    <property type="protein sequence ID" value="CAG6475177.1"/>
    <property type="molecule type" value="Transcribed_RNA"/>
</dbReference>
<protein>
    <submittedName>
        <fullName evidence="1">(northern house mosquito) hypothetical protein</fullName>
    </submittedName>
</protein>
<reference evidence="1" key="1">
    <citation type="submission" date="2021-05" db="EMBL/GenBank/DDBJ databases">
        <authorList>
            <person name="Alioto T."/>
            <person name="Alioto T."/>
            <person name="Gomez Garrido J."/>
        </authorList>
    </citation>
    <scope>NUCLEOTIDE SEQUENCE</scope>
</reference>
<evidence type="ECO:0000313" key="1">
    <source>
        <dbReference type="EMBL" id="CAG6475177.1"/>
    </source>
</evidence>
<proteinExistence type="predicted"/>
<accession>A0A8D8BKE2</accession>
<dbReference type="EMBL" id="HBUE01220365">
    <property type="protein sequence ID" value="CAG6539303.1"/>
    <property type="molecule type" value="Transcribed_RNA"/>
</dbReference>
<sequence>MSKMAKVHVHRWKVDHQQPPLPPVWYCRIYLNEGNLSCIGPIRISRCRRSRCLETPASPAKELINFLDSKKWRRQRSLVQKGHIWKISSLHHLRKFWQAYVRYDRTSTA</sequence>
<dbReference type="AlphaFoldDB" id="A0A8D8BKE2"/>
<dbReference type="EMBL" id="HBUE01326975">
    <property type="protein sequence ID" value="CAG6591334.1"/>
    <property type="molecule type" value="Transcribed_RNA"/>
</dbReference>
<organism evidence="1">
    <name type="scientific">Culex pipiens</name>
    <name type="common">House mosquito</name>
    <dbReference type="NCBI Taxonomy" id="7175"/>
    <lineage>
        <taxon>Eukaryota</taxon>
        <taxon>Metazoa</taxon>
        <taxon>Ecdysozoa</taxon>
        <taxon>Arthropoda</taxon>
        <taxon>Hexapoda</taxon>
        <taxon>Insecta</taxon>
        <taxon>Pterygota</taxon>
        <taxon>Neoptera</taxon>
        <taxon>Endopterygota</taxon>
        <taxon>Diptera</taxon>
        <taxon>Nematocera</taxon>
        <taxon>Culicoidea</taxon>
        <taxon>Culicidae</taxon>
        <taxon>Culicinae</taxon>
        <taxon>Culicini</taxon>
        <taxon>Culex</taxon>
        <taxon>Culex</taxon>
    </lineage>
</organism>
<dbReference type="EMBL" id="HBUE01326974">
    <property type="protein sequence ID" value="CAG6591331.1"/>
    <property type="molecule type" value="Transcribed_RNA"/>
</dbReference>
<dbReference type="EMBL" id="HBUE01220366">
    <property type="protein sequence ID" value="CAG6539306.1"/>
    <property type="molecule type" value="Transcribed_RNA"/>
</dbReference>